<dbReference type="OrthoDB" id="2974001at2"/>
<evidence type="ECO:0000313" key="1">
    <source>
        <dbReference type="EMBL" id="PAD72437.1"/>
    </source>
</evidence>
<comment type="caution">
    <text evidence="1">The sequence shown here is derived from an EMBL/GenBank/DDBJ whole genome shotgun (WGS) entry which is preliminary data.</text>
</comment>
<organism evidence="1 2">
    <name type="scientific">Paenibacillus campinasensis</name>
    <dbReference type="NCBI Taxonomy" id="66347"/>
    <lineage>
        <taxon>Bacteria</taxon>
        <taxon>Bacillati</taxon>
        <taxon>Bacillota</taxon>
        <taxon>Bacilli</taxon>
        <taxon>Bacillales</taxon>
        <taxon>Paenibacillaceae</taxon>
        <taxon>Paenibacillus</taxon>
    </lineage>
</organism>
<dbReference type="AlphaFoldDB" id="A0A268EH14"/>
<sequence>MTVTFEGKTITLTQDPYIDGVAGERPMYKAHGKDEDGNEFIVTWDVVDGYEEITDESEMCDWDRPIGIMSL</sequence>
<protein>
    <submittedName>
        <fullName evidence="1">Uncharacterized protein</fullName>
    </submittedName>
</protein>
<dbReference type="RefSeq" id="WP_095267636.1">
    <property type="nucleotide sequence ID" value="NZ_NPBY01000079.1"/>
</dbReference>
<dbReference type="Proteomes" id="UP000215596">
    <property type="component" value="Unassembled WGS sequence"/>
</dbReference>
<evidence type="ECO:0000313" key="2">
    <source>
        <dbReference type="Proteomes" id="UP000215596"/>
    </source>
</evidence>
<name>A0A268EH14_9BACL</name>
<gene>
    <name evidence="1" type="ORF">CHH67_22615</name>
</gene>
<reference evidence="1 2" key="1">
    <citation type="submission" date="2017-07" db="EMBL/GenBank/DDBJ databases">
        <title>Isolation and whole genome analysis of endospore-forming bacteria from heroin.</title>
        <authorList>
            <person name="Kalinowski J."/>
            <person name="Ahrens B."/>
            <person name="Al-Dilaimi A."/>
            <person name="Winkler A."/>
            <person name="Wibberg D."/>
            <person name="Schleenbecker U."/>
            <person name="Ruckert C."/>
            <person name="Wolfel R."/>
            <person name="Grass G."/>
        </authorList>
    </citation>
    <scope>NUCLEOTIDE SEQUENCE [LARGE SCALE GENOMIC DNA]</scope>
    <source>
        <strain evidence="1 2">7537-G1</strain>
    </source>
</reference>
<proteinExistence type="predicted"/>
<dbReference type="EMBL" id="NPBY01000079">
    <property type="protein sequence ID" value="PAD72437.1"/>
    <property type="molecule type" value="Genomic_DNA"/>
</dbReference>
<accession>A0A268EH14</accession>